<keyword evidence="2 4" id="KW-0238">DNA-binding</keyword>
<evidence type="ECO:0000313" key="7">
    <source>
        <dbReference type="EMBL" id="SDM75953.1"/>
    </source>
</evidence>
<feature type="compositionally biased region" description="Low complexity" evidence="5">
    <location>
        <begin position="33"/>
        <end position="48"/>
    </location>
</feature>
<accession>A0A1G9VUW7</accession>
<dbReference type="InterPro" id="IPR039536">
    <property type="entry name" value="TetR_C_Proteobacteria"/>
</dbReference>
<dbReference type="FunFam" id="1.10.10.60:FF:000141">
    <property type="entry name" value="TetR family transcriptional regulator"/>
    <property type="match status" value="1"/>
</dbReference>
<dbReference type="STRING" id="310781.SAMN05216259_101413"/>
<dbReference type="PANTHER" id="PTHR30055:SF146">
    <property type="entry name" value="HTH-TYPE TRANSCRIPTIONAL DUAL REGULATOR CECR"/>
    <property type="match status" value="1"/>
</dbReference>
<feature type="region of interest" description="Disordered" evidence="5">
    <location>
        <begin position="23"/>
        <end position="50"/>
    </location>
</feature>
<dbReference type="PRINTS" id="PR00455">
    <property type="entry name" value="HTHTETR"/>
</dbReference>
<dbReference type="GO" id="GO:0003700">
    <property type="term" value="F:DNA-binding transcription factor activity"/>
    <property type="evidence" value="ECO:0007669"/>
    <property type="project" value="TreeGrafter"/>
</dbReference>
<organism evidence="7 8">
    <name type="scientific">Actinacidiphila guanduensis</name>
    <dbReference type="NCBI Taxonomy" id="310781"/>
    <lineage>
        <taxon>Bacteria</taxon>
        <taxon>Bacillati</taxon>
        <taxon>Actinomycetota</taxon>
        <taxon>Actinomycetes</taxon>
        <taxon>Kitasatosporales</taxon>
        <taxon>Streptomycetaceae</taxon>
        <taxon>Actinacidiphila</taxon>
    </lineage>
</organism>
<protein>
    <submittedName>
        <fullName evidence="7">Transcriptional regulator, TetR family</fullName>
    </submittedName>
</protein>
<keyword evidence="8" id="KW-1185">Reference proteome</keyword>
<evidence type="ECO:0000256" key="3">
    <source>
        <dbReference type="ARBA" id="ARBA00023163"/>
    </source>
</evidence>
<sequence length="250" mass="26732">MNSTVQFRCGTRLLIMGTNAREHGHPAEHVGDAGDAAGATARRGPAGARAERKREAIITAARALFLRDGFDVSVDQIAAEAGVSKVTVYNHFGSKQALFVEVVKDAMDAPLGDTLVGAVDGLAEGDDLRTAITDAARAWVRRIRSDPDVLALRNLVAREAHRVPELHAVWRESGPQLHHPAASGALAELAATGRLTIPDPEVAVLQLYALLVFPHLVFSAYGTELDDALAERLTTTGVDMFLAYYAPEPP</sequence>
<dbReference type="InterPro" id="IPR050109">
    <property type="entry name" value="HTH-type_TetR-like_transc_reg"/>
</dbReference>
<feature type="DNA-binding region" description="H-T-H motif" evidence="4">
    <location>
        <begin position="73"/>
        <end position="92"/>
    </location>
</feature>
<dbReference type="Gene3D" id="1.10.357.10">
    <property type="entry name" value="Tetracycline Repressor, domain 2"/>
    <property type="match status" value="1"/>
</dbReference>
<feature type="domain" description="HTH tetR-type" evidence="6">
    <location>
        <begin position="51"/>
        <end position="110"/>
    </location>
</feature>
<evidence type="ECO:0000259" key="6">
    <source>
        <dbReference type="PROSITE" id="PS50977"/>
    </source>
</evidence>
<dbReference type="Pfam" id="PF14246">
    <property type="entry name" value="TetR_C_7"/>
    <property type="match status" value="1"/>
</dbReference>
<evidence type="ECO:0000256" key="2">
    <source>
        <dbReference type="ARBA" id="ARBA00023125"/>
    </source>
</evidence>
<dbReference type="AlphaFoldDB" id="A0A1G9VUW7"/>
<proteinExistence type="predicted"/>
<dbReference type="InterPro" id="IPR001647">
    <property type="entry name" value="HTH_TetR"/>
</dbReference>
<reference evidence="7 8" key="1">
    <citation type="submission" date="2016-10" db="EMBL/GenBank/DDBJ databases">
        <authorList>
            <person name="de Groot N.N."/>
        </authorList>
    </citation>
    <scope>NUCLEOTIDE SEQUENCE [LARGE SCALE GENOMIC DNA]</scope>
    <source>
        <strain evidence="7 8">CGMCC 4.2022</strain>
    </source>
</reference>
<dbReference type="PANTHER" id="PTHR30055">
    <property type="entry name" value="HTH-TYPE TRANSCRIPTIONAL REGULATOR RUTR"/>
    <property type="match status" value="1"/>
</dbReference>
<evidence type="ECO:0000313" key="8">
    <source>
        <dbReference type="Proteomes" id="UP000199341"/>
    </source>
</evidence>
<dbReference type="Proteomes" id="UP000199341">
    <property type="component" value="Unassembled WGS sequence"/>
</dbReference>
<dbReference type="SUPFAM" id="SSF46689">
    <property type="entry name" value="Homeodomain-like"/>
    <property type="match status" value="1"/>
</dbReference>
<gene>
    <name evidence="7" type="ORF">SAMN05216259_101413</name>
</gene>
<feature type="compositionally biased region" description="Basic and acidic residues" evidence="5">
    <location>
        <begin position="23"/>
        <end position="32"/>
    </location>
</feature>
<evidence type="ECO:0000256" key="4">
    <source>
        <dbReference type="PROSITE-ProRule" id="PRU00335"/>
    </source>
</evidence>
<dbReference type="Pfam" id="PF00440">
    <property type="entry name" value="TetR_N"/>
    <property type="match status" value="1"/>
</dbReference>
<evidence type="ECO:0000256" key="5">
    <source>
        <dbReference type="SAM" id="MobiDB-lite"/>
    </source>
</evidence>
<dbReference type="EMBL" id="FNIE01000001">
    <property type="protein sequence ID" value="SDM75953.1"/>
    <property type="molecule type" value="Genomic_DNA"/>
</dbReference>
<dbReference type="SUPFAM" id="SSF48498">
    <property type="entry name" value="Tetracyclin repressor-like, C-terminal domain"/>
    <property type="match status" value="1"/>
</dbReference>
<dbReference type="InterPro" id="IPR009057">
    <property type="entry name" value="Homeodomain-like_sf"/>
</dbReference>
<dbReference type="InterPro" id="IPR036271">
    <property type="entry name" value="Tet_transcr_reg_TetR-rel_C_sf"/>
</dbReference>
<keyword evidence="1" id="KW-0805">Transcription regulation</keyword>
<dbReference type="GO" id="GO:0000976">
    <property type="term" value="F:transcription cis-regulatory region binding"/>
    <property type="evidence" value="ECO:0007669"/>
    <property type="project" value="TreeGrafter"/>
</dbReference>
<name>A0A1G9VUW7_9ACTN</name>
<dbReference type="PROSITE" id="PS50977">
    <property type="entry name" value="HTH_TETR_2"/>
    <property type="match status" value="1"/>
</dbReference>
<keyword evidence="3" id="KW-0804">Transcription</keyword>
<dbReference type="GO" id="GO:0045892">
    <property type="term" value="P:negative regulation of DNA-templated transcription"/>
    <property type="evidence" value="ECO:0007669"/>
    <property type="project" value="UniProtKB-ARBA"/>
</dbReference>
<evidence type="ECO:0000256" key="1">
    <source>
        <dbReference type="ARBA" id="ARBA00023015"/>
    </source>
</evidence>